<reference evidence="10" key="1">
    <citation type="submission" date="2021-03" db="EMBL/GenBank/DDBJ databases">
        <title>Actinotalea soli sp. nov., isolated from soil.</title>
        <authorList>
            <person name="Ping W."/>
            <person name="Zhang J."/>
        </authorList>
    </citation>
    <scope>NUCLEOTIDE SEQUENCE</scope>
    <source>
        <strain evidence="10">BY-33</strain>
    </source>
</reference>
<dbReference type="InterPro" id="IPR003362">
    <property type="entry name" value="Bact_transf"/>
</dbReference>
<comment type="subcellular location">
    <subcellularLocation>
        <location evidence="1">Membrane</location>
        <topology evidence="1">Multi-pass membrane protein</topology>
    </subcellularLocation>
</comment>
<dbReference type="GO" id="GO:0016780">
    <property type="term" value="F:phosphotransferase activity, for other substituted phosphate groups"/>
    <property type="evidence" value="ECO:0007669"/>
    <property type="project" value="TreeGrafter"/>
</dbReference>
<evidence type="ECO:0000256" key="8">
    <source>
        <dbReference type="SAM" id="Phobius"/>
    </source>
</evidence>
<feature type="transmembrane region" description="Helical" evidence="8">
    <location>
        <begin position="59"/>
        <end position="82"/>
    </location>
</feature>
<comment type="similarity">
    <text evidence="2">Belongs to the bacterial sugar transferase family.</text>
</comment>
<keyword evidence="11" id="KW-1185">Reference proteome</keyword>
<gene>
    <name evidence="10" type="ORF">J4G33_09290</name>
</gene>
<feature type="transmembrane region" description="Helical" evidence="8">
    <location>
        <begin position="122"/>
        <end position="141"/>
    </location>
</feature>
<evidence type="ECO:0000256" key="7">
    <source>
        <dbReference type="SAM" id="MobiDB-lite"/>
    </source>
</evidence>
<dbReference type="PANTHER" id="PTHR30576:SF10">
    <property type="entry name" value="SLL5057 PROTEIN"/>
    <property type="match status" value="1"/>
</dbReference>
<dbReference type="PANTHER" id="PTHR30576">
    <property type="entry name" value="COLANIC BIOSYNTHESIS UDP-GLUCOSE LIPID CARRIER TRANSFERASE"/>
    <property type="match status" value="1"/>
</dbReference>
<evidence type="ECO:0000256" key="5">
    <source>
        <dbReference type="ARBA" id="ARBA00022989"/>
    </source>
</evidence>
<dbReference type="GO" id="GO:0016020">
    <property type="term" value="C:membrane"/>
    <property type="evidence" value="ECO:0007669"/>
    <property type="project" value="UniProtKB-SubCell"/>
</dbReference>
<dbReference type="Pfam" id="PF02397">
    <property type="entry name" value="Bac_transf"/>
    <property type="match status" value="1"/>
</dbReference>
<dbReference type="EMBL" id="JAGEMK010000004">
    <property type="protein sequence ID" value="MBO1751996.1"/>
    <property type="molecule type" value="Genomic_DNA"/>
</dbReference>
<dbReference type="AlphaFoldDB" id="A0A939LPM4"/>
<name>A0A939LPM4_9CELL</name>
<comment type="caution">
    <text evidence="10">The sequence shown here is derived from an EMBL/GenBank/DDBJ whole genome shotgun (WGS) entry which is preliminary data.</text>
</comment>
<dbReference type="Pfam" id="PF13727">
    <property type="entry name" value="CoA_binding_3"/>
    <property type="match status" value="1"/>
</dbReference>
<feature type="region of interest" description="Disordered" evidence="7">
    <location>
        <begin position="1"/>
        <end position="42"/>
    </location>
</feature>
<evidence type="ECO:0000313" key="10">
    <source>
        <dbReference type="EMBL" id="MBO1751996.1"/>
    </source>
</evidence>
<dbReference type="NCBIfam" id="TIGR03025">
    <property type="entry name" value="EPS_sugtrans"/>
    <property type="match status" value="1"/>
</dbReference>
<evidence type="ECO:0000256" key="2">
    <source>
        <dbReference type="ARBA" id="ARBA00006464"/>
    </source>
</evidence>
<protein>
    <submittedName>
        <fullName evidence="10">Sugar transferase</fullName>
    </submittedName>
</protein>
<dbReference type="Proteomes" id="UP000664209">
    <property type="component" value="Unassembled WGS sequence"/>
</dbReference>
<evidence type="ECO:0000313" key="11">
    <source>
        <dbReference type="Proteomes" id="UP000664209"/>
    </source>
</evidence>
<keyword evidence="6 8" id="KW-0472">Membrane</keyword>
<sequence length="511" mass="55797">MTVTAHRDIDRSARGERRGRTSGPRRSWASQQPFDPPQRSLQDLEEHRRIGWERAAMRYMLLAVVADIVLGSLVSVTVLTTIVGLDQVTVAAGVVTGLGFALAVAVMRGYDLSALGDGPAEFQSVVQGGLLLAAALMAAAYTTQVAVPRRLVFVAVPVVVVVSCLSRYAQRRVLHHRRRRGVGTIRTLVVGDPTQVARLTEELSGSAYHGYQVVGACTPSLDVTLSPEEQHVEVLGAIADVPQVVVDHVVDAVVVAGSVLRGDALRRLSWALGKARAELLVAPDLVEVLGPRLSLKPTTTLSLLKVEVGASRRRMLAKATLDRVLGTALALVALPLIGAAAVAVRVTSPGEAFFRQTRVGIDGREFTMYKLRSMYVDADRRRDELLASSDRDGPMFKMHADPRITPVGRFLRKYSLDELPQLFNIVKGDMSLVGPRPPLVSEVEQYHDAVHRRLHVRPGLTGLWQVSGRADLDWEESVRLDLRYVDNWSVMMDLMILWKTGRAVIGGAGAY</sequence>
<keyword evidence="4 8" id="KW-0812">Transmembrane</keyword>
<evidence type="ECO:0000256" key="3">
    <source>
        <dbReference type="ARBA" id="ARBA00022679"/>
    </source>
</evidence>
<feature type="transmembrane region" description="Helical" evidence="8">
    <location>
        <begin position="324"/>
        <end position="344"/>
    </location>
</feature>
<evidence type="ECO:0000256" key="4">
    <source>
        <dbReference type="ARBA" id="ARBA00022692"/>
    </source>
</evidence>
<evidence type="ECO:0000259" key="9">
    <source>
        <dbReference type="Pfam" id="PF02397"/>
    </source>
</evidence>
<feature type="transmembrane region" description="Helical" evidence="8">
    <location>
        <begin position="147"/>
        <end position="169"/>
    </location>
</feature>
<evidence type="ECO:0000256" key="6">
    <source>
        <dbReference type="ARBA" id="ARBA00023136"/>
    </source>
</evidence>
<keyword evidence="5 8" id="KW-1133">Transmembrane helix</keyword>
<proteinExistence type="inferred from homology"/>
<keyword evidence="3 10" id="KW-0808">Transferase</keyword>
<accession>A0A939LPM4</accession>
<feature type="transmembrane region" description="Helical" evidence="8">
    <location>
        <begin position="88"/>
        <end position="110"/>
    </location>
</feature>
<dbReference type="InterPro" id="IPR017475">
    <property type="entry name" value="EPS_sugar_tfrase"/>
</dbReference>
<organism evidence="10 11">
    <name type="scientific">Actinotalea soli</name>
    <dbReference type="NCBI Taxonomy" id="2819234"/>
    <lineage>
        <taxon>Bacteria</taxon>
        <taxon>Bacillati</taxon>
        <taxon>Actinomycetota</taxon>
        <taxon>Actinomycetes</taxon>
        <taxon>Micrococcales</taxon>
        <taxon>Cellulomonadaceae</taxon>
        <taxon>Actinotalea</taxon>
    </lineage>
</organism>
<feature type="compositionally biased region" description="Basic and acidic residues" evidence="7">
    <location>
        <begin position="1"/>
        <end position="19"/>
    </location>
</feature>
<evidence type="ECO:0000256" key="1">
    <source>
        <dbReference type="ARBA" id="ARBA00004141"/>
    </source>
</evidence>
<feature type="domain" description="Bacterial sugar transferase" evidence="9">
    <location>
        <begin position="318"/>
        <end position="505"/>
    </location>
</feature>
<dbReference type="Gene3D" id="3.40.50.720">
    <property type="entry name" value="NAD(P)-binding Rossmann-like Domain"/>
    <property type="match status" value="1"/>
</dbReference>